<comment type="caution">
    <text evidence="1">The sequence shown here is derived from an EMBL/GenBank/DDBJ whole genome shotgun (WGS) entry which is preliminary data.</text>
</comment>
<accession>A0A8X6VYV6</accession>
<dbReference type="AlphaFoldDB" id="A0A8X6VYV6"/>
<protein>
    <submittedName>
        <fullName evidence="1">Uncharacterized protein</fullName>
    </submittedName>
</protein>
<name>A0A8X6VYV6_TRICX</name>
<proteinExistence type="predicted"/>
<sequence>MAFTRAQLHWIHKCEKQLRSGVPPPTTESNKGGSVPVIWQKHGTALLPGVHPEYSDTASGWWCYELGLGDTGRDHIVVRLIALTALRYRELNPIKDTRDVQGRAIAAHESLPKHSQSSDVSWTSEEERGLLSKETASETIREFVQSLSGLCEALHSRSVTANNPGISAAFYDSDKPASHITPCFQNTYHLGVEGAIPQRFGPAFSQ</sequence>
<organism evidence="1 2">
    <name type="scientific">Trichonephila clavipes</name>
    <name type="common">Golden silk orbweaver</name>
    <name type="synonym">Nephila clavipes</name>
    <dbReference type="NCBI Taxonomy" id="2585209"/>
    <lineage>
        <taxon>Eukaryota</taxon>
        <taxon>Metazoa</taxon>
        <taxon>Ecdysozoa</taxon>
        <taxon>Arthropoda</taxon>
        <taxon>Chelicerata</taxon>
        <taxon>Arachnida</taxon>
        <taxon>Araneae</taxon>
        <taxon>Araneomorphae</taxon>
        <taxon>Entelegynae</taxon>
        <taxon>Araneoidea</taxon>
        <taxon>Nephilidae</taxon>
        <taxon>Trichonephila</taxon>
    </lineage>
</organism>
<dbReference type="Proteomes" id="UP000887159">
    <property type="component" value="Unassembled WGS sequence"/>
</dbReference>
<evidence type="ECO:0000313" key="2">
    <source>
        <dbReference type="Proteomes" id="UP000887159"/>
    </source>
</evidence>
<keyword evidence="2" id="KW-1185">Reference proteome</keyword>
<evidence type="ECO:0000313" key="1">
    <source>
        <dbReference type="EMBL" id="GFY24942.1"/>
    </source>
</evidence>
<dbReference type="EMBL" id="BMAU01021370">
    <property type="protein sequence ID" value="GFY24942.1"/>
    <property type="molecule type" value="Genomic_DNA"/>
</dbReference>
<reference evidence="1" key="1">
    <citation type="submission" date="2020-08" db="EMBL/GenBank/DDBJ databases">
        <title>Multicomponent nature underlies the extraordinary mechanical properties of spider dragline silk.</title>
        <authorList>
            <person name="Kono N."/>
            <person name="Nakamura H."/>
            <person name="Mori M."/>
            <person name="Yoshida Y."/>
            <person name="Ohtoshi R."/>
            <person name="Malay A.D."/>
            <person name="Moran D.A.P."/>
            <person name="Tomita M."/>
            <person name="Numata K."/>
            <person name="Arakawa K."/>
        </authorList>
    </citation>
    <scope>NUCLEOTIDE SEQUENCE</scope>
</reference>
<gene>
    <name evidence="1" type="ORF">TNCV_2691331</name>
</gene>